<protein>
    <submittedName>
        <fullName evidence="1">Uncharacterized protein</fullName>
    </submittedName>
</protein>
<dbReference type="EMBL" id="NILF01000069">
    <property type="protein sequence ID" value="TWL32915.1"/>
    <property type="molecule type" value="Genomic_DNA"/>
</dbReference>
<reference evidence="1 3" key="1">
    <citation type="journal article" date="2016" name="Front. Microbiol.">
        <title>High-Level Heat Resistance of Spores of Bacillus amyloliquefaciens and Bacillus licheniformis Results from the Presence of a spoVA Operon in a Tn1546 Transposon.</title>
        <authorList>
            <person name="Berendsen E.M."/>
            <person name="Koning R.A."/>
            <person name="Boekhorst J."/>
            <person name="de Jong A."/>
            <person name="Kuipers O.P."/>
            <person name="Wells-Bennik M.H."/>
        </authorList>
    </citation>
    <scope>NUCLEOTIDE SEQUENCE [LARGE SCALE GENOMIC DNA]</scope>
    <source>
        <strain evidence="1 3">B4121</strain>
    </source>
</reference>
<gene>
    <name evidence="1" type="ORF">B4121_3938</name>
    <name evidence="2" type="ORF">CHCC15381_1137</name>
</gene>
<dbReference type="Proteomes" id="UP000429980">
    <property type="component" value="Unassembled WGS sequence"/>
</dbReference>
<dbReference type="AlphaFoldDB" id="A0A6I7TL79"/>
<dbReference type="EMBL" id="LKPO01000026">
    <property type="protein sequence ID" value="OLF87486.1"/>
    <property type="molecule type" value="Genomic_DNA"/>
</dbReference>
<keyword evidence="4" id="KW-1185">Reference proteome</keyword>
<evidence type="ECO:0000313" key="3">
    <source>
        <dbReference type="Proteomes" id="UP000185604"/>
    </source>
</evidence>
<reference evidence="2 4" key="2">
    <citation type="submission" date="2019-06" db="EMBL/GenBank/DDBJ databases">
        <title>Genome sequence analysis of &gt;100 Bacillus licheniformis strains suggests intrinsic resistance to this species.</title>
        <authorList>
            <person name="Wels M."/>
            <person name="Siezen R.J."/>
            <person name="Johansen E."/>
            <person name="Stuer-Lauridsen B."/>
            <person name="Bjerre K."/>
            <person name="Nielsen B.K.K."/>
        </authorList>
    </citation>
    <scope>NUCLEOTIDE SEQUENCE [LARGE SCALE GENOMIC DNA]</scope>
    <source>
        <strain evidence="2 4">BAC-15381</strain>
    </source>
</reference>
<sequence length="40" mass="5079">MYDMKKENSNYEKRFFFFMIRKEKCHRLILCGMMRVELVL</sequence>
<comment type="caution">
    <text evidence="1">The sequence shown here is derived from an EMBL/GenBank/DDBJ whole genome shotgun (WGS) entry which is preliminary data.</text>
</comment>
<name>A0A6I7TL79_9BACI</name>
<accession>A0A6I7TL79</accession>
<dbReference type="Proteomes" id="UP000185604">
    <property type="component" value="Unassembled WGS sequence"/>
</dbReference>
<organism evidence="1 3">
    <name type="scientific">Bacillus paralicheniformis</name>
    <dbReference type="NCBI Taxonomy" id="1648923"/>
    <lineage>
        <taxon>Bacteria</taxon>
        <taxon>Bacillati</taxon>
        <taxon>Bacillota</taxon>
        <taxon>Bacilli</taxon>
        <taxon>Bacillales</taxon>
        <taxon>Bacillaceae</taxon>
        <taxon>Bacillus</taxon>
    </lineage>
</organism>
<evidence type="ECO:0000313" key="2">
    <source>
        <dbReference type="EMBL" id="TWL32915.1"/>
    </source>
</evidence>
<evidence type="ECO:0000313" key="4">
    <source>
        <dbReference type="Proteomes" id="UP000429980"/>
    </source>
</evidence>
<evidence type="ECO:0000313" key="1">
    <source>
        <dbReference type="EMBL" id="OLF87486.1"/>
    </source>
</evidence>
<proteinExistence type="predicted"/>